<dbReference type="PROSITE" id="PS51257">
    <property type="entry name" value="PROKAR_LIPOPROTEIN"/>
    <property type="match status" value="1"/>
</dbReference>
<sequence length="210" mass="22452">MLNAKSPAVRPSPRRLAAVLAVAGLLAGCGLTGDDTAPTTPSSGSGSVVTSIVTTGQGPIQVDPRTFEQQPNCPRLQLRSETFLITKYEKGKQDDPRHLLYQANIENWARDCRRVGDQVMVKIGLSGRVTPGPVWPGGEIVLPVRVSLLRGSETDAPLQTQMFSIPVTVGSGAPAELWTLVDESFVVPGEPGLRLVFGFDESPQKPGARR</sequence>
<dbReference type="RefSeq" id="WP_161676409.1">
    <property type="nucleotide sequence ID" value="NZ_JAABLP010000003.1"/>
</dbReference>
<proteinExistence type="predicted"/>
<dbReference type="Proteomes" id="UP000586722">
    <property type="component" value="Unassembled WGS sequence"/>
</dbReference>
<accession>A0A7X5F377</accession>
<evidence type="ECO:0000313" key="2">
    <source>
        <dbReference type="Proteomes" id="UP000586722"/>
    </source>
</evidence>
<dbReference type="EMBL" id="JAABLQ010000001">
    <property type="protein sequence ID" value="NBN78952.1"/>
    <property type="molecule type" value="Genomic_DNA"/>
</dbReference>
<reference evidence="2" key="1">
    <citation type="submission" date="2020-01" db="EMBL/GenBank/DDBJ databases">
        <authorList>
            <person name="Fang Y."/>
            <person name="Sun R."/>
            <person name="Nie L."/>
            <person name="He J."/>
            <person name="Hao L."/>
            <person name="Wang L."/>
            <person name="Su S."/>
            <person name="Lv E."/>
            <person name="Zhang Z."/>
            <person name="Xie R."/>
            <person name="Liu H."/>
        </authorList>
    </citation>
    <scope>NUCLEOTIDE SEQUENCE [LARGE SCALE GENOMIC DNA]</scope>
    <source>
        <strain evidence="2">XCT-53</strain>
    </source>
</reference>
<organism evidence="1 2">
    <name type="scientific">Pannonibacter tanglangensis</name>
    <dbReference type="NCBI Taxonomy" id="2750084"/>
    <lineage>
        <taxon>Bacteria</taxon>
        <taxon>Pseudomonadati</taxon>
        <taxon>Pseudomonadota</taxon>
        <taxon>Alphaproteobacteria</taxon>
        <taxon>Hyphomicrobiales</taxon>
        <taxon>Stappiaceae</taxon>
        <taxon>Pannonibacter</taxon>
    </lineage>
</organism>
<comment type="caution">
    <text evidence="1">The sequence shown here is derived from an EMBL/GenBank/DDBJ whole genome shotgun (WGS) entry which is preliminary data.</text>
</comment>
<protein>
    <submittedName>
        <fullName evidence="1">Uncharacterized protein</fullName>
    </submittedName>
</protein>
<gene>
    <name evidence="1" type="ORF">GWI72_11805</name>
</gene>
<keyword evidence="2" id="KW-1185">Reference proteome</keyword>
<evidence type="ECO:0000313" key="1">
    <source>
        <dbReference type="EMBL" id="NBN78952.1"/>
    </source>
</evidence>
<name>A0A7X5F377_9HYPH</name>
<dbReference type="AlphaFoldDB" id="A0A7X5F377"/>